<evidence type="ECO:0000313" key="1">
    <source>
        <dbReference type="EMBL" id="SSC67198.1"/>
    </source>
</evidence>
<protein>
    <submittedName>
        <fullName evidence="1">Uncharacterized protein</fullName>
    </submittedName>
</protein>
<dbReference type="Proteomes" id="UP000254764">
    <property type="component" value="Unassembled WGS sequence"/>
</dbReference>
<dbReference type="RefSeq" id="WP_181903974.1">
    <property type="nucleotide sequence ID" value="NZ_UEYP01000003.1"/>
</dbReference>
<reference evidence="2" key="1">
    <citation type="submission" date="2018-07" db="EMBL/GenBank/DDBJ databases">
        <authorList>
            <person name="Peiro R."/>
            <person name="Begona"/>
            <person name="Cbmso G."/>
            <person name="Lopez M."/>
            <person name="Gonzalez S."/>
        </authorList>
    </citation>
    <scope>NUCLEOTIDE SEQUENCE [LARGE SCALE GENOMIC DNA]</scope>
</reference>
<sequence length="115" mass="12321">MNTLAALMILVACHPEQTTCLEEPVAVISYDTSADCRAALPREMDKARQLAGLIYGDCVPVNAELLAGRQIRQTIDPVKLSALDGRAGETVQAKAFSADAARPGRTAFDLYEGNK</sequence>
<organism evidence="1 2">
    <name type="scientific">Ciceribacter selenitireducens ATCC BAA-1503</name>
    <dbReference type="NCBI Taxonomy" id="1336235"/>
    <lineage>
        <taxon>Bacteria</taxon>
        <taxon>Pseudomonadati</taxon>
        <taxon>Pseudomonadota</taxon>
        <taxon>Alphaproteobacteria</taxon>
        <taxon>Hyphomicrobiales</taxon>
        <taxon>Rhizobiaceae</taxon>
        <taxon>Ciceribacter</taxon>
    </lineage>
</organism>
<keyword evidence="2" id="KW-1185">Reference proteome</keyword>
<name>A0A376AHC7_9HYPH</name>
<dbReference type="EMBL" id="UEYP01000003">
    <property type="protein sequence ID" value="SSC67198.1"/>
    <property type="molecule type" value="Genomic_DNA"/>
</dbReference>
<proteinExistence type="predicted"/>
<evidence type="ECO:0000313" key="2">
    <source>
        <dbReference type="Proteomes" id="UP000254764"/>
    </source>
</evidence>
<accession>A0A376AHC7</accession>
<dbReference type="AlphaFoldDB" id="A0A376AHC7"/>
<gene>
    <name evidence="1" type="ORF">RHIZ70_2906</name>
</gene>